<sequence>MTSAASTEADPRVRARQALGLAVGVVAPEALALRDGTLRLRHSRERLARKALNRLERRLTRRAAAVGDDRLVAEAVAFAGAELELVRGGRAADGATGGLDALLDLPGLPAAQQREAQALLHDLLDGNRLETETDLRRLTSARARSESSNRPFAADLVANARALSHDANRMPSPQPVGRVRRSVGGRHESSGGAGRAVGGGFFGPIRRLVDEVRAKGRAHRVLRDRRAEAQYEEFRRLSVEWRDTRAGLGVRPLGEVETDLTNLSGAIRHGGHPAPSVPWAGVQVVAPDTQQTPPTTPQERFQARVRRQIADLESAAADHAKRADVRTVSAAAARDQAAELFAAADDESEAQDASSNERARRLRVRAVARLRVADRHTQIATLCTTAAAQARTAAEAYRTLSAGGDPEAAVRAYEVASAATLPAKGVQHNGLPVGRLPHLSALCRELNEAVAGRYVFTPDVLHRTLRGESRRILSPDGFVLTIENESRADADDLLQIHLQLDPGELHEVLDSPLTIDEAQVGQVVQGGFSVATAAAQNSGATATANLRTVTEMLPDTSKLKAAATLVAPGVELSRGRGRTVSGGATEFAQTGAVEALRGEFLRYRSDRPRWIWRIRESATADWSPPNVVDAGKDRDATTLDLGYIHTYTVPPPTETTDLETLGLAAERRTAMPEHMATRVDGLNDLCDRTMVELRERLGSLDRVGHDRIRGLIVEDGMTRLDETTRPGGVWRLITEGGRPVAWAQLETVADLESAELTSDSSPDHKLELWRVGNSGASGSQSVSSSRTNGVTASMPIFDLGSTTADLGPAAHAGRNTSHDDTASTADLGSRWSTQRVAPTVGVKLQLRHKVTIHRLDGGESFTTEGAGEACLRMAERDAFRYGLPVPAAALLRDPDGNVRRGTDGKLLLRGDPQPTDAPLQLPTWLGNGPGQLRGAGPAMIRELTGADDALHDFLKHLSRQGMIPPLDDHGRPLPTALAGQDPAVVLSQAENWERACQQIAKHRLETGYDHAAQDRLKFQLTEHRTGQPPRVRSYQIALEQHFDRVTPIGVADNDMVVNVDIGVSTSGRTGSRAQSLPWSAQLGLSNAPAPGEAGATPKVSASVGRTSRGRSLGWSSSRGSYRMTVAESGSQVAVFDVPHTITVSEITSTGTAVAVASSEGSARVWLDSEFCRGAEHTTLAVPGRVEPNLLQTATIHHLDARDPIARLTAAVPSLGRENSSALHHLSGFLAPRNLIARPELLTSEYRTGLAVGSVPSDALEAIRQRGLTPRPSALSLTTRVENLRYVGSGQPIVAELNVTLATTGSTAGVSAAATAGINGGTGTVAADGQSLGGSIGLTRTTTVSSSAAESATTGVERTLMRDGQHYQFWGDLVLEAQLRSGGAAPRQIPLENGAVLLTLPERDALQSYGRRDLDLPLSQVSDAVERVINGNLVLPRRTTTALLRRYRIDRRGATEGLAAGHTDEVLVDTVRKAVGLPAHPDERLAAVLIRAEDLARQRIVPQLPRHYDRMMGAAQVDRASLQDRDGNDTDTFREVCAAVAEHSPQALDDPVLVNALRGDLAGTRWRNQLDDMLDPRGFVREFPVRVGSNTRNLRVRVRLRFVGEPSTEAGGTKAQSGNGFGLVQLWNLRDRSRSRTEGTSYGGTLDLSGSDAIPATAGVGAELSTSTTAASSDSTTEIRTGLAIATARVERDYELFIEVEDSAEPGGKSASTTRRQASGRMSLAVPESVLDSAPPQHDLKVSDHRPVVLPEHYLPEGTQPYLSGAAEDNTLFEAACARLGELDLLRPEGVRMHATTLESRLGGANRMVAFQEMAGASGYELVPLAVPGDSARVVAIRVRAEVSGLELVSDPDEESTTQLGENSRALRVSQLTARSNRLLPGSRTIGTGTPGGELSVSATSSRRVSDQDTGTVGARHETGVYQSGQVVTVKVRVDYHLDFERLRLGRRKQPKVERADTLRRAASGEAYLTMYRHEYDAMRARMESGQTAGTESARVRTVQVNVNADEQHPYQPLVDALDQARREDVNVRLAVREANGRRTVYVAHPDGTMTGRGDRGFAAAFATLHPRLALLAEGRVDLRALHTPDAPERRFTSAVVEALQQRGIPAAALAETDSRMSRTRTTSAPMRRGHTANPATGMAID</sequence>
<evidence type="ECO:0000313" key="3">
    <source>
        <dbReference type="Proteomes" id="UP000292695"/>
    </source>
</evidence>
<feature type="compositionally biased region" description="Polar residues" evidence="1">
    <location>
        <begin position="1896"/>
        <end position="1910"/>
    </location>
</feature>
<proteinExistence type="predicted"/>
<reference evidence="2 3" key="1">
    <citation type="submission" date="2019-02" db="EMBL/GenBank/DDBJ databases">
        <title>Kribbella capetownensis sp. nov. and Kribbella speibonae sp. nov., isolated from soil.</title>
        <authorList>
            <person name="Curtis S.M."/>
            <person name="Norton I."/>
            <person name="Everest G.J."/>
            <person name="Meyers P.R."/>
        </authorList>
    </citation>
    <scope>NUCLEOTIDE SEQUENCE [LARGE SCALE GENOMIC DNA]</scope>
    <source>
        <strain evidence="2 3">DSM 27082</strain>
    </source>
</reference>
<feature type="region of interest" description="Disordered" evidence="1">
    <location>
        <begin position="1082"/>
        <end position="1116"/>
    </location>
</feature>
<feature type="region of interest" description="Disordered" evidence="1">
    <location>
        <begin position="2111"/>
        <end position="2141"/>
    </location>
</feature>
<evidence type="ECO:0000313" key="2">
    <source>
        <dbReference type="EMBL" id="TCC30632.1"/>
    </source>
</evidence>
<evidence type="ECO:0000256" key="1">
    <source>
        <dbReference type="SAM" id="MobiDB-lite"/>
    </source>
</evidence>
<dbReference type="OrthoDB" id="3513155at2"/>
<comment type="caution">
    <text evidence="2">The sequence shown here is derived from an EMBL/GenBank/DDBJ whole genome shotgun (WGS) entry which is preliminary data.</text>
</comment>
<keyword evidence="3" id="KW-1185">Reference proteome</keyword>
<feature type="region of interest" description="Disordered" evidence="1">
    <location>
        <begin position="807"/>
        <end position="826"/>
    </location>
</feature>
<accession>A0A4V2M342</accession>
<dbReference type="EMBL" id="SJKA01000008">
    <property type="protein sequence ID" value="TCC30632.1"/>
    <property type="molecule type" value="Genomic_DNA"/>
</dbReference>
<feature type="compositionally biased region" description="Low complexity" evidence="1">
    <location>
        <begin position="1104"/>
        <end position="1116"/>
    </location>
</feature>
<dbReference type="Proteomes" id="UP000292695">
    <property type="component" value="Unassembled WGS sequence"/>
</dbReference>
<gene>
    <name evidence="2" type="ORF">E0H50_24905</name>
</gene>
<protein>
    <submittedName>
        <fullName evidence="2">Uncharacterized protein</fullName>
    </submittedName>
</protein>
<name>A0A4V2M342_9ACTN</name>
<feature type="region of interest" description="Disordered" evidence="1">
    <location>
        <begin position="1880"/>
        <end position="1911"/>
    </location>
</feature>
<organism evidence="2 3">
    <name type="scientific">Kribbella sindirgiensis</name>
    <dbReference type="NCBI Taxonomy" id="1124744"/>
    <lineage>
        <taxon>Bacteria</taxon>
        <taxon>Bacillati</taxon>
        <taxon>Actinomycetota</taxon>
        <taxon>Actinomycetes</taxon>
        <taxon>Propionibacteriales</taxon>
        <taxon>Kribbellaceae</taxon>
        <taxon>Kribbella</taxon>
    </lineage>
</organism>
<dbReference type="RefSeq" id="WP_131292661.1">
    <property type="nucleotide sequence ID" value="NZ_SJKA01000008.1"/>
</dbReference>
<feature type="region of interest" description="Disordered" evidence="1">
    <location>
        <begin position="166"/>
        <end position="195"/>
    </location>
</feature>